<dbReference type="EMBL" id="FNDJ01000031">
    <property type="protein sequence ID" value="SDL82046.1"/>
    <property type="molecule type" value="Genomic_DNA"/>
</dbReference>
<keyword evidence="2" id="KW-1185">Reference proteome</keyword>
<protein>
    <submittedName>
        <fullName evidence="1">Uncharacterized protein</fullName>
    </submittedName>
</protein>
<reference evidence="1 2" key="1">
    <citation type="submission" date="2016-10" db="EMBL/GenBank/DDBJ databases">
        <authorList>
            <person name="de Groot N.N."/>
        </authorList>
    </citation>
    <scope>NUCLEOTIDE SEQUENCE [LARGE SCALE GENOMIC DNA]</scope>
    <source>
        <strain evidence="1 2">CGMCC 4.6533</strain>
    </source>
</reference>
<accession>A0A1G9N686</accession>
<dbReference type="STRING" id="633440.SAMN05421869_13151"/>
<evidence type="ECO:0000313" key="1">
    <source>
        <dbReference type="EMBL" id="SDL82046.1"/>
    </source>
</evidence>
<sequence length="37" mass="3761">MVVVVSGGVVTLPAVLEDWNAAMAPQVRRAPADAAKA</sequence>
<dbReference type="Proteomes" id="UP000199202">
    <property type="component" value="Unassembled WGS sequence"/>
</dbReference>
<organism evidence="1 2">
    <name type="scientific">Nonomuraea jiangxiensis</name>
    <dbReference type="NCBI Taxonomy" id="633440"/>
    <lineage>
        <taxon>Bacteria</taxon>
        <taxon>Bacillati</taxon>
        <taxon>Actinomycetota</taxon>
        <taxon>Actinomycetes</taxon>
        <taxon>Streptosporangiales</taxon>
        <taxon>Streptosporangiaceae</taxon>
        <taxon>Nonomuraea</taxon>
    </lineage>
</organism>
<evidence type="ECO:0000313" key="2">
    <source>
        <dbReference type="Proteomes" id="UP000199202"/>
    </source>
</evidence>
<proteinExistence type="predicted"/>
<dbReference type="AlphaFoldDB" id="A0A1G9N686"/>
<name>A0A1G9N686_9ACTN</name>
<gene>
    <name evidence="1" type="ORF">SAMN05421869_13151</name>
</gene>